<dbReference type="EMBL" id="HBGU01047885">
    <property type="protein sequence ID" value="CAD9486059.1"/>
    <property type="molecule type" value="Transcribed_RNA"/>
</dbReference>
<keyword evidence="2" id="KW-0808">Transferase</keyword>
<organism evidence="7">
    <name type="scientific">Haptolina brevifila</name>
    <dbReference type="NCBI Taxonomy" id="156173"/>
    <lineage>
        <taxon>Eukaryota</taxon>
        <taxon>Haptista</taxon>
        <taxon>Haptophyta</taxon>
        <taxon>Prymnesiophyceae</taxon>
        <taxon>Prymnesiales</taxon>
        <taxon>Prymnesiaceae</taxon>
        <taxon>Haptolina</taxon>
    </lineage>
</organism>
<keyword evidence="3" id="KW-0547">Nucleotide-binding</keyword>
<feature type="domain" description="AGC-kinase C-terminal" evidence="6">
    <location>
        <begin position="126"/>
        <end position="192"/>
    </location>
</feature>
<dbReference type="PANTHER" id="PTHR24353:SF37">
    <property type="entry name" value="CAMP-DEPENDENT PROTEIN KINASE CATALYTIC SUBUNIT PRKX"/>
    <property type="match status" value="1"/>
</dbReference>
<protein>
    <recommendedName>
        <fullName evidence="6">AGC-kinase C-terminal domain-containing protein</fullName>
    </recommendedName>
</protein>
<evidence type="ECO:0000313" key="7">
    <source>
        <dbReference type="EMBL" id="CAD9486059.1"/>
    </source>
</evidence>
<accession>A0A7S2HCJ1</accession>
<keyword evidence="1" id="KW-0723">Serine/threonine-protein kinase</keyword>
<dbReference type="InterPro" id="IPR000961">
    <property type="entry name" value="AGC-kinase_C"/>
</dbReference>
<dbReference type="InterPro" id="IPR011009">
    <property type="entry name" value="Kinase-like_dom_sf"/>
</dbReference>
<dbReference type="GO" id="GO:0004691">
    <property type="term" value="F:cAMP-dependent protein kinase activity"/>
    <property type="evidence" value="ECO:0007669"/>
    <property type="project" value="TreeGrafter"/>
</dbReference>
<evidence type="ECO:0000256" key="3">
    <source>
        <dbReference type="ARBA" id="ARBA00022741"/>
    </source>
</evidence>
<sequence length="192" mass="20936">MTGQPNRTLSYATILLSPSPCPLSLPRPLPCSYPAMSEFISLLSSAVHPMSSAVHRFRRKANPFAAGSTMETYKAIVCRKLRPCNRLYDDADAAALVEGLLVVSTVQRLGLARRGVRGVRDHAFMAAVDWETLLSKQQPAPWLPILDGPLDASCFPPIEVADMQRVEEGEHDMGYGPTGRSVQALDGLFAEI</sequence>
<evidence type="ECO:0000256" key="2">
    <source>
        <dbReference type="ARBA" id="ARBA00022679"/>
    </source>
</evidence>
<evidence type="ECO:0000256" key="4">
    <source>
        <dbReference type="ARBA" id="ARBA00022777"/>
    </source>
</evidence>
<dbReference type="SUPFAM" id="SSF56112">
    <property type="entry name" value="Protein kinase-like (PK-like)"/>
    <property type="match status" value="1"/>
</dbReference>
<dbReference type="Gene3D" id="1.10.510.10">
    <property type="entry name" value="Transferase(Phosphotransferase) domain 1"/>
    <property type="match status" value="1"/>
</dbReference>
<dbReference type="PANTHER" id="PTHR24353">
    <property type="entry name" value="CYCLIC NUCLEOTIDE-DEPENDENT PROTEIN KINASE"/>
    <property type="match status" value="1"/>
</dbReference>
<evidence type="ECO:0000256" key="1">
    <source>
        <dbReference type="ARBA" id="ARBA00022527"/>
    </source>
</evidence>
<evidence type="ECO:0000259" key="6">
    <source>
        <dbReference type="PROSITE" id="PS51285"/>
    </source>
</evidence>
<proteinExistence type="predicted"/>
<name>A0A7S2HCJ1_9EUKA</name>
<dbReference type="AlphaFoldDB" id="A0A7S2HCJ1"/>
<dbReference type="Gene3D" id="3.30.200.20">
    <property type="entry name" value="Phosphorylase Kinase, domain 1"/>
    <property type="match status" value="1"/>
</dbReference>
<keyword evidence="4" id="KW-0418">Kinase</keyword>
<evidence type="ECO:0000256" key="5">
    <source>
        <dbReference type="ARBA" id="ARBA00022840"/>
    </source>
</evidence>
<dbReference type="PROSITE" id="PS51285">
    <property type="entry name" value="AGC_KINASE_CTER"/>
    <property type="match status" value="1"/>
</dbReference>
<keyword evidence="5" id="KW-0067">ATP-binding</keyword>
<reference evidence="7" key="1">
    <citation type="submission" date="2021-01" db="EMBL/GenBank/DDBJ databases">
        <authorList>
            <person name="Corre E."/>
            <person name="Pelletier E."/>
            <person name="Niang G."/>
            <person name="Scheremetjew M."/>
            <person name="Finn R."/>
            <person name="Kale V."/>
            <person name="Holt S."/>
            <person name="Cochrane G."/>
            <person name="Meng A."/>
            <person name="Brown T."/>
            <person name="Cohen L."/>
        </authorList>
    </citation>
    <scope>NUCLEOTIDE SEQUENCE</scope>
    <source>
        <strain evidence="7">UTEX LB 985</strain>
    </source>
</reference>
<gene>
    <name evidence="7" type="ORF">CBRE1094_LOCUS26066</name>
</gene>
<dbReference type="GO" id="GO:0005524">
    <property type="term" value="F:ATP binding"/>
    <property type="evidence" value="ECO:0007669"/>
    <property type="project" value="UniProtKB-KW"/>
</dbReference>
<dbReference type="GO" id="GO:0005952">
    <property type="term" value="C:cAMP-dependent protein kinase complex"/>
    <property type="evidence" value="ECO:0007669"/>
    <property type="project" value="TreeGrafter"/>
</dbReference>